<reference evidence="6 7" key="1">
    <citation type="submission" date="2019-12" db="EMBL/GenBank/DDBJ databases">
        <title>Nocardia macrotermitis sp. nov. and Nocardia aurantia sp. nov., isolated from the gut of the fungus growing-termite Macrotermes natalensis.</title>
        <authorList>
            <person name="Christine B."/>
            <person name="Rene B."/>
        </authorList>
    </citation>
    <scope>NUCLEOTIDE SEQUENCE [LARGE SCALE GENOMIC DNA]</scope>
    <source>
        <strain evidence="6 7">DSM 102126</strain>
    </source>
</reference>
<evidence type="ECO:0000256" key="1">
    <source>
        <dbReference type="ARBA" id="ARBA00023125"/>
    </source>
</evidence>
<dbReference type="InterPro" id="IPR010998">
    <property type="entry name" value="Integrase_recombinase_N"/>
</dbReference>
<evidence type="ECO:0000256" key="3">
    <source>
        <dbReference type="PROSITE-ProRule" id="PRU01248"/>
    </source>
</evidence>
<dbReference type="GO" id="GO:0015074">
    <property type="term" value="P:DNA integration"/>
    <property type="evidence" value="ECO:0007669"/>
    <property type="project" value="InterPro"/>
</dbReference>
<protein>
    <submittedName>
        <fullName evidence="6">Tyrosine-type recombinase/integrase</fullName>
    </submittedName>
</protein>
<dbReference type="PANTHER" id="PTHR30349:SF91">
    <property type="entry name" value="INTA PROTEIN"/>
    <property type="match status" value="1"/>
</dbReference>
<dbReference type="InterPro" id="IPR050090">
    <property type="entry name" value="Tyrosine_recombinase_XerCD"/>
</dbReference>
<comment type="caution">
    <text evidence="6">The sequence shown here is derived from an EMBL/GenBank/DDBJ whole genome shotgun (WGS) entry which is preliminary data.</text>
</comment>
<dbReference type="GO" id="GO:0003677">
    <property type="term" value="F:DNA binding"/>
    <property type="evidence" value="ECO:0007669"/>
    <property type="project" value="UniProtKB-UniRule"/>
</dbReference>
<dbReference type="Pfam" id="PF00589">
    <property type="entry name" value="Phage_integrase"/>
    <property type="match status" value="1"/>
</dbReference>
<evidence type="ECO:0000256" key="2">
    <source>
        <dbReference type="ARBA" id="ARBA00023172"/>
    </source>
</evidence>
<dbReference type="GO" id="GO:0006310">
    <property type="term" value="P:DNA recombination"/>
    <property type="evidence" value="ECO:0007669"/>
    <property type="project" value="UniProtKB-KW"/>
</dbReference>
<feature type="domain" description="Core-binding (CB)" evidence="5">
    <location>
        <begin position="128"/>
        <end position="232"/>
    </location>
</feature>
<dbReference type="InterPro" id="IPR013762">
    <property type="entry name" value="Integrase-like_cat_sf"/>
</dbReference>
<evidence type="ECO:0000313" key="7">
    <source>
        <dbReference type="Proteomes" id="UP000431901"/>
    </source>
</evidence>
<dbReference type="AlphaFoldDB" id="A0A6I4W0Y7"/>
<evidence type="ECO:0000259" key="5">
    <source>
        <dbReference type="PROSITE" id="PS51900"/>
    </source>
</evidence>
<dbReference type="EMBL" id="WUTW01000001">
    <property type="protein sequence ID" value="MXQ63143.1"/>
    <property type="molecule type" value="Genomic_DNA"/>
</dbReference>
<evidence type="ECO:0000313" key="6">
    <source>
        <dbReference type="EMBL" id="MXQ63143.1"/>
    </source>
</evidence>
<dbReference type="RefSeq" id="WP_161101343.1">
    <property type="nucleotide sequence ID" value="NZ_JBHLYI010000002.1"/>
</dbReference>
<dbReference type="SUPFAM" id="SSF56349">
    <property type="entry name" value="DNA breaking-rejoining enzymes"/>
    <property type="match status" value="2"/>
</dbReference>
<dbReference type="Gene3D" id="1.10.443.10">
    <property type="entry name" value="Intergrase catalytic core"/>
    <property type="match status" value="1"/>
</dbReference>
<dbReference type="Proteomes" id="UP000431901">
    <property type="component" value="Unassembled WGS sequence"/>
</dbReference>
<dbReference type="OrthoDB" id="9805859at2"/>
<dbReference type="PROSITE" id="PS51898">
    <property type="entry name" value="TYR_RECOMBINASE"/>
    <property type="match status" value="1"/>
</dbReference>
<sequence length="523" mass="58140">MTATGSTFKACGCRDEDGKLLRKRCPKLRRRDGRWSHTHGTWNYQLELPPHADRTRRGPLRRGGFGSQDAAESEMNDVKELLAIADDDAARVEIADLIVATVRATKKPPVPEEVRRKVRTGQDLSQALTIGGYLEQWLAGRKNLRAATVRSYAGHIRLYLTPNLGSIPLDRLRVTDVDRVFEEIDDLNDIIREARASADPALRALVKGRRVVGPATKQRIRATLRAALNKAIKERRIDLNVAALVELPSGKAPKALVWTDERITQWHTDHADHVHNADQARKRLAELDPTGKHGRLTRLDAYIGTPRPSKVMVWTPALTRRFLDRARGHRLYALYHLIAFRGLRRGEACGLRWSDLDLENQTVTIRWQITQLGSATQEGKPKSDAGEATISLDTATVAELRAHRRRQNTERLAAGTAWTGTGHVFTTSIGQPVHPAQVTEQFELLSMEAGLPPVRLHDLRHGAASFLLAAGYDMKVVQETLRLSSITIAADTYTSLLPQLARQSAEDAANVILNAPSTSDCRA</sequence>
<dbReference type="InterPro" id="IPR011010">
    <property type="entry name" value="DNA_brk_join_enz"/>
</dbReference>
<dbReference type="InterPro" id="IPR002104">
    <property type="entry name" value="Integrase_catalytic"/>
</dbReference>
<dbReference type="PROSITE" id="PS51900">
    <property type="entry name" value="CB"/>
    <property type="match status" value="1"/>
</dbReference>
<accession>A0A6I4W0Y7</accession>
<gene>
    <name evidence="6" type="ORF">GQ466_03755</name>
</gene>
<keyword evidence="7" id="KW-1185">Reference proteome</keyword>
<feature type="domain" description="Tyr recombinase" evidence="4">
    <location>
        <begin position="309"/>
        <end position="506"/>
    </location>
</feature>
<organism evidence="6 7">
    <name type="scientific">Actinomadura rayongensis</name>
    <dbReference type="NCBI Taxonomy" id="1429076"/>
    <lineage>
        <taxon>Bacteria</taxon>
        <taxon>Bacillati</taxon>
        <taxon>Actinomycetota</taxon>
        <taxon>Actinomycetes</taxon>
        <taxon>Streptosporangiales</taxon>
        <taxon>Thermomonosporaceae</taxon>
        <taxon>Actinomadura</taxon>
    </lineage>
</organism>
<keyword evidence="2" id="KW-0233">DNA recombination</keyword>
<proteinExistence type="predicted"/>
<name>A0A6I4W0Y7_9ACTN</name>
<dbReference type="PANTHER" id="PTHR30349">
    <property type="entry name" value="PHAGE INTEGRASE-RELATED"/>
    <property type="match status" value="1"/>
</dbReference>
<keyword evidence="1 3" id="KW-0238">DNA-binding</keyword>
<evidence type="ECO:0000259" key="4">
    <source>
        <dbReference type="PROSITE" id="PS51898"/>
    </source>
</evidence>
<dbReference type="InterPro" id="IPR044068">
    <property type="entry name" value="CB"/>
</dbReference>
<dbReference type="CDD" id="cd01189">
    <property type="entry name" value="INT_ICEBs1_C_like"/>
    <property type="match status" value="1"/>
</dbReference>
<dbReference type="Gene3D" id="1.10.150.130">
    <property type="match status" value="1"/>
</dbReference>